<accession>A0A7W8VE69</accession>
<evidence type="ECO:0000313" key="2">
    <source>
        <dbReference type="EMBL" id="MBB5432773.1"/>
    </source>
</evidence>
<organism evidence="2 3">
    <name type="scientific">Nocardiopsis composta</name>
    <dbReference type="NCBI Taxonomy" id="157465"/>
    <lineage>
        <taxon>Bacteria</taxon>
        <taxon>Bacillati</taxon>
        <taxon>Actinomycetota</taxon>
        <taxon>Actinomycetes</taxon>
        <taxon>Streptosporangiales</taxon>
        <taxon>Nocardiopsidaceae</taxon>
        <taxon>Nocardiopsis</taxon>
    </lineage>
</organism>
<dbReference type="EMBL" id="JACHDB010000001">
    <property type="protein sequence ID" value="MBB5432773.1"/>
    <property type="molecule type" value="Genomic_DNA"/>
</dbReference>
<evidence type="ECO:0000313" key="3">
    <source>
        <dbReference type="Proteomes" id="UP000572635"/>
    </source>
</evidence>
<dbReference type="PANTHER" id="PTHR34075">
    <property type="entry name" value="BLR3430 PROTEIN"/>
    <property type="match status" value="1"/>
</dbReference>
<dbReference type="AlphaFoldDB" id="A0A7W8VE69"/>
<comment type="caution">
    <text evidence="2">The sequence shown here is derived from an EMBL/GenBank/DDBJ whole genome shotgun (WGS) entry which is preliminary data.</text>
</comment>
<keyword evidence="3" id="KW-1185">Reference proteome</keyword>
<dbReference type="Pfam" id="PF01796">
    <property type="entry name" value="OB_ChsH2_C"/>
    <property type="match status" value="2"/>
</dbReference>
<sequence length="318" mass="34513">MPSDPAGEGPAELAGTHTVRFPGGYTRSTGPVIGRFLTELRDGRLVGVRTAAGRVLFPPTEYDPGDGAPLPDPPEFTEVGPAGTVHTWCWVGAPRPGHPLDHPFAWAAVLLDGADTALLHALDLGPDAPADRPPARLRAGLRVRPRLRPEDERTGSITDIRCFRPEVTRITDDHRLDYTVRADAALTRYLEAQLHGRILGSRTRGGRVYVPLRDVDPVDGSPMAGEVELPGTGVLTTFSVNHVPDPRAPEVPFVTGYVRLDGADVDLLALISGVEPGKVHAGMRVRAEWLPPHERTRTRPSIRWFVPDRGTGAEGERR</sequence>
<dbReference type="PANTHER" id="PTHR34075:SF5">
    <property type="entry name" value="BLR3430 PROTEIN"/>
    <property type="match status" value="1"/>
</dbReference>
<dbReference type="InterPro" id="IPR002878">
    <property type="entry name" value="ChsH2_C"/>
</dbReference>
<protein>
    <recommendedName>
        <fullName evidence="1">ChsH2 C-terminal OB-fold domain-containing protein</fullName>
    </recommendedName>
</protein>
<evidence type="ECO:0000259" key="1">
    <source>
        <dbReference type="Pfam" id="PF01796"/>
    </source>
</evidence>
<dbReference type="SUPFAM" id="SSF50249">
    <property type="entry name" value="Nucleic acid-binding proteins"/>
    <property type="match status" value="2"/>
</dbReference>
<proteinExistence type="predicted"/>
<reference evidence="2 3" key="1">
    <citation type="submission" date="2020-08" db="EMBL/GenBank/DDBJ databases">
        <title>Sequencing the genomes of 1000 actinobacteria strains.</title>
        <authorList>
            <person name="Klenk H.-P."/>
        </authorList>
    </citation>
    <scope>NUCLEOTIDE SEQUENCE [LARGE SCALE GENOMIC DNA]</scope>
    <source>
        <strain evidence="2 3">DSM 44551</strain>
    </source>
</reference>
<dbReference type="InterPro" id="IPR012340">
    <property type="entry name" value="NA-bd_OB-fold"/>
</dbReference>
<dbReference type="Proteomes" id="UP000572635">
    <property type="component" value="Unassembled WGS sequence"/>
</dbReference>
<feature type="domain" description="ChsH2 C-terminal OB-fold" evidence="1">
    <location>
        <begin position="78"/>
        <end position="147"/>
    </location>
</feature>
<dbReference type="InterPro" id="IPR052513">
    <property type="entry name" value="Thioester_dehydratase-like"/>
</dbReference>
<feature type="domain" description="ChsH2 C-terminal OB-fold" evidence="1">
    <location>
        <begin position="226"/>
        <end position="289"/>
    </location>
</feature>
<dbReference type="Gene3D" id="6.10.30.10">
    <property type="match status" value="1"/>
</dbReference>
<dbReference type="RefSeq" id="WP_184392296.1">
    <property type="nucleotide sequence ID" value="NZ_BAAAJD010000186.1"/>
</dbReference>
<gene>
    <name evidence="2" type="ORF">HDA36_002857</name>
</gene>
<name>A0A7W8VE69_9ACTN</name>